<feature type="compositionally biased region" description="Polar residues" evidence="1">
    <location>
        <begin position="55"/>
        <end position="66"/>
    </location>
</feature>
<dbReference type="Gene3D" id="3.10.20.90">
    <property type="entry name" value="Phosphatidylinositol 3-kinase Catalytic Subunit, Chain A, domain 1"/>
    <property type="match status" value="3"/>
</dbReference>
<dbReference type="InterPro" id="IPR029071">
    <property type="entry name" value="Ubiquitin-like_domsf"/>
</dbReference>
<dbReference type="CDD" id="cd01763">
    <property type="entry name" value="Ubl_SUMO_like"/>
    <property type="match status" value="2"/>
</dbReference>
<feature type="region of interest" description="Disordered" evidence="1">
    <location>
        <begin position="15"/>
        <end position="90"/>
    </location>
</feature>
<feature type="domain" description="Ubiquitin-like" evidence="2">
    <location>
        <begin position="341"/>
        <end position="409"/>
    </location>
</feature>
<protein>
    <recommendedName>
        <fullName evidence="2">Ubiquitin-like domain-containing protein</fullName>
    </recommendedName>
</protein>
<dbReference type="PANTHER" id="PTHR47813">
    <property type="entry name" value="UBIQUITIN-LIKE SUPERFAMILY PROTEIN"/>
    <property type="match status" value="1"/>
</dbReference>
<dbReference type="Proteomes" id="UP000028582">
    <property type="component" value="Unassembled WGS sequence"/>
</dbReference>
<evidence type="ECO:0000313" key="4">
    <source>
        <dbReference type="Proteomes" id="UP000028582"/>
    </source>
</evidence>
<organism evidence="3 4">
    <name type="scientific">Phytophthora nicotianae P1976</name>
    <dbReference type="NCBI Taxonomy" id="1317066"/>
    <lineage>
        <taxon>Eukaryota</taxon>
        <taxon>Sar</taxon>
        <taxon>Stramenopiles</taxon>
        <taxon>Oomycota</taxon>
        <taxon>Peronosporomycetes</taxon>
        <taxon>Peronosporales</taxon>
        <taxon>Peronosporaceae</taxon>
        <taxon>Phytophthora</taxon>
    </lineage>
</organism>
<proteinExistence type="predicted"/>
<dbReference type="Pfam" id="PF11976">
    <property type="entry name" value="Rad60-SLD"/>
    <property type="match status" value="2"/>
</dbReference>
<sequence length="413" mass="46454">MSSDEEEVKLYSALERNKKRQMMVSLSSSSDEGDDDEDFEDFTILETPTKRRRQSASPAQAKNGKSPSRAGRKLLNDSDEDDDDLYTPKEREAERLRKLRLEQEIRQKLEKDKVLNQTRAILNKVSTTKRQTTVNNMEVISLDSDSDDESDEVAPVVPVAPPQQPVVDKGPRIILHIRSNGGAVDEIAIHNKDTFEQLYMSFCELHGLPRSAIKMTLDGEALPLTGTPASEDLDTGDIIEAKVDFSKQNEANKKKYLRLRLVVFGKRSEVFKIDSTATVAKLHGSYCQRHGITNPDDVVMGIQDQRLQLSERLNYYGLIDNDEILVKVNNYVAPQPQSRTIDLQLRFPEGDKATHQVVPTSKVEALLVKIATERDCEVSNISLMIDGEKMSASQTFKDYDLEGGELIEVKIVS</sequence>
<name>A0A081A611_PHYNI</name>
<gene>
    <name evidence="3" type="ORF">F444_09911</name>
</gene>
<evidence type="ECO:0000256" key="1">
    <source>
        <dbReference type="SAM" id="MobiDB-lite"/>
    </source>
</evidence>
<evidence type="ECO:0000259" key="2">
    <source>
        <dbReference type="PROSITE" id="PS50053"/>
    </source>
</evidence>
<feature type="compositionally biased region" description="Acidic residues" evidence="1">
    <location>
        <begin position="31"/>
        <end position="43"/>
    </location>
</feature>
<dbReference type="OrthoDB" id="442921at2759"/>
<reference evidence="3 4" key="1">
    <citation type="submission" date="2013-11" db="EMBL/GenBank/DDBJ databases">
        <title>The Genome Sequence of Phytophthora parasitica P1976.</title>
        <authorList>
            <consortium name="The Broad Institute Genomics Platform"/>
            <person name="Russ C."/>
            <person name="Tyler B."/>
            <person name="Panabieres F."/>
            <person name="Shan W."/>
            <person name="Tripathy S."/>
            <person name="Grunwald N."/>
            <person name="Machado M."/>
            <person name="Johnson C.S."/>
            <person name="Walker B."/>
            <person name="Young S."/>
            <person name="Zeng Q."/>
            <person name="Gargeya S."/>
            <person name="Fitzgerald M."/>
            <person name="Haas B."/>
            <person name="Abouelleil A."/>
            <person name="Allen A.W."/>
            <person name="Alvarado L."/>
            <person name="Arachchi H.M."/>
            <person name="Berlin A.M."/>
            <person name="Chapman S.B."/>
            <person name="Gainer-Dewar J."/>
            <person name="Goldberg J."/>
            <person name="Griggs A."/>
            <person name="Gujja S."/>
            <person name="Hansen M."/>
            <person name="Howarth C."/>
            <person name="Imamovic A."/>
            <person name="Ireland A."/>
            <person name="Larimer J."/>
            <person name="McCowan C."/>
            <person name="Murphy C."/>
            <person name="Pearson M."/>
            <person name="Poon T.W."/>
            <person name="Priest M."/>
            <person name="Roberts A."/>
            <person name="Saif S."/>
            <person name="Shea T."/>
            <person name="Sisk P."/>
            <person name="Sykes S."/>
            <person name="Wortman J."/>
            <person name="Nusbaum C."/>
            <person name="Birren B."/>
        </authorList>
    </citation>
    <scope>NUCLEOTIDE SEQUENCE [LARGE SCALE GENOMIC DNA]</scope>
    <source>
        <strain evidence="3 4">P1976</strain>
    </source>
</reference>
<dbReference type="PANTHER" id="PTHR47813:SF2">
    <property type="entry name" value="UBIQUITIN-LIKE SUPERFAMILY PROTEIN"/>
    <property type="match status" value="1"/>
</dbReference>
<dbReference type="PROSITE" id="PS50053">
    <property type="entry name" value="UBIQUITIN_2"/>
    <property type="match status" value="1"/>
</dbReference>
<dbReference type="AlphaFoldDB" id="A0A081A611"/>
<comment type="caution">
    <text evidence="3">The sequence shown here is derived from an EMBL/GenBank/DDBJ whole genome shotgun (WGS) entry which is preliminary data.</text>
</comment>
<dbReference type="InterPro" id="IPR000626">
    <property type="entry name" value="Ubiquitin-like_dom"/>
</dbReference>
<dbReference type="SUPFAM" id="SSF54236">
    <property type="entry name" value="Ubiquitin-like"/>
    <property type="match status" value="3"/>
</dbReference>
<evidence type="ECO:0000313" key="3">
    <source>
        <dbReference type="EMBL" id="ETO74322.1"/>
    </source>
</evidence>
<dbReference type="EMBL" id="ANJA01001813">
    <property type="protein sequence ID" value="ETO74322.1"/>
    <property type="molecule type" value="Genomic_DNA"/>
</dbReference>
<accession>A0A081A611</accession>
<dbReference type="InterPro" id="IPR022617">
    <property type="entry name" value="Rad60/SUMO-like_dom"/>
</dbReference>